<keyword evidence="4" id="KW-0862">Zinc</keyword>
<dbReference type="Pfam" id="PF00096">
    <property type="entry name" value="zf-C2H2"/>
    <property type="match status" value="2"/>
</dbReference>
<keyword evidence="8" id="KW-1185">Reference proteome</keyword>
<reference evidence="7" key="1">
    <citation type="submission" date="2022-01" db="EMBL/GenBank/DDBJ databases">
        <authorList>
            <person name="King R."/>
        </authorList>
    </citation>
    <scope>NUCLEOTIDE SEQUENCE</scope>
</reference>
<protein>
    <recommendedName>
        <fullName evidence="6">C2H2-type domain-containing protein</fullName>
    </recommendedName>
</protein>
<dbReference type="PROSITE" id="PS00028">
    <property type="entry name" value="ZINC_FINGER_C2H2_1"/>
    <property type="match status" value="5"/>
</dbReference>
<evidence type="ECO:0000256" key="1">
    <source>
        <dbReference type="ARBA" id="ARBA00022723"/>
    </source>
</evidence>
<dbReference type="PROSITE" id="PS50157">
    <property type="entry name" value="ZINC_FINGER_C2H2_2"/>
    <property type="match status" value="5"/>
</dbReference>
<dbReference type="GO" id="GO:0000981">
    <property type="term" value="F:DNA-binding transcription factor activity, RNA polymerase II-specific"/>
    <property type="evidence" value="ECO:0007669"/>
    <property type="project" value="TreeGrafter"/>
</dbReference>
<accession>A0A9N9S9Q6</accession>
<gene>
    <name evidence="7" type="ORF">CHIRRI_LOCUS14180</name>
</gene>
<dbReference type="GO" id="GO:0005634">
    <property type="term" value="C:nucleus"/>
    <property type="evidence" value="ECO:0007669"/>
    <property type="project" value="TreeGrafter"/>
</dbReference>
<evidence type="ECO:0000256" key="4">
    <source>
        <dbReference type="ARBA" id="ARBA00022833"/>
    </source>
</evidence>
<dbReference type="AlphaFoldDB" id="A0A9N9S9Q6"/>
<feature type="domain" description="C2H2-type" evidence="6">
    <location>
        <begin position="274"/>
        <end position="301"/>
    </location>
</feature>
<dbReference type="PANTHER" id="PTHR24409:SF295">
    <property type="entry name" value="AZ2-RELATED"/>
    <property type="match status" value="1"/>
</dbReference>
<keyword evidence="1" id="KW-0479">Metal-binding</keyword>
<dbReference type="SUPFAM" id="SSF57667">
    <property type="entry name" value="beta-beta-alpha zinc fingers"/>
    <property type="match status" value="3"/>
</dbReference>
<name>A0A9N9S9Q6_9DIPT</name>
<feature type="domain" description="C2H2-type" evidence="6">
    <location>
        <begin position="215"/>
        <end position="243"/>
    </location>
</feature>
<evidence type="ECO:0000259" key="6">
    <source>
        <dbReference type="PROSITE" id="PS50157"/>
    </source>
</evidence>
<dbReference type="Proteomes" id="UP001153620">
    <property type="component" value="Chromosome 4"/>
</dbReference>
<sequence length="367" mass="42979">MSRKISEFFRPPQSVSHPIRITNNLQIKTEPEVCFEINLDDVEGIKPTLPASMSSKSQQIQLKSAKYLNIQEDKTNKIPDNIKSKRKQNLRFNFPTKSHQNKSLQCGFCIQRYETCSQLVKHLKKDHGFGLASKFECDFDGKVFNKRSGILAHMKCHKLNVICKVCNLEMKFLSLKDHMLSVHSDERKFKCHLCSKSFKLPSVLKNHLMSHDKQFECKICGKKFRNGPDLKFHIKQFHENPRSFKCEICEKGFFDKGNFKKHLKTHDKNRDKAYKCDRCSYSDDNKAHLKKHQNFHARWDAKVGKDGVKCPKCSVMFKDEKHLSFHIAVVHPKVLFQCDLCAMYSKTKTNFEKHMRVVHLRNKKDNE</sequence>
<dbReference type="PANTHER" id="PTHR24409">
    <property type="entry name" value="ZINC FINGER PROTEIN 142"/>
    <property type="match status" value="1"/>
</dbReference>
<organism evidence="7 8">
    <name type="scientific">Chironomus riparius</name>
    <dbReference type="NCBI Taxonomy" id="315576"/>
    <lineage>
        <taxon>Eukaryota</taxon>
        <taxon>Metazoa</taxon>
        <taxon>Ecdysozoa</taxon>
        <taxon>Arthropoda</taxon>
        <taxon>Hexapoda</taxon>
        <taxon>Insecta</taxon>
        <taxon>Pterygota</taxon>
        <taxon>Neoptera</taxon>
        <taxon>Endopterygota</taxon>
        <taxon>Diptera</taxon>
        <taxon>Nematocera</taxon>
        <taxon>Chironomoidea</taxon>
        <taxon>Chironomidae</taxon>
        <taxon>Chironominae</taxon>
        <taxon>Chironomus</taxon>
    </lineage>
</organism>
<proteinExistence type="predicted"/>
<evidence type="ECO:0000313" key="7">
    <source>
        <dbReference type="EMBL" id="CAG9811371.1"/>
    </source>
</evidence>
<dbReference type="GO" id="GO:0008270">
    <property type="term" value="F:zinc ion binding"/>
    <property type="evidence" value="ECO:0007669"/>
    <property type="project" value="UniProtKB-KW"/>
</dbReference>
<feature type="domain" description="C2H2-type" evidence="6">
    <location>
        <begin position="244"/>
        <end position="271"/>
    </location>
</feature>
<keyword evidence="3 5" id="KW-0863">Zinc-finger</keyword>
<dbReference type="FunFam" id="3.30.160.60:FF:000446">
    <property type="entry name" value="Zinc finger protein"/>
    <property type="match status" value="1"/>
</dbReference>
<feature type="domain" description="C2H2-type" evidence="6">
    <location>
        <begin position="189"/>
        <end position="216"/>
    </location>
</feature>
<evidence type="ECO:0000313" key="8">
    <source>
        <dbReference type="Proteomes" id="UP001153620"/>
    </source>
</evidence>
<reference evidence="7" key="2">
    <citation type="submission" date="2022-10" db="EMBL/GenBank/DDBJ databases">
        <authorList>
            <consortium name="ENA_rothamsted_submissions"/>
            <consortium name="culmorum"/>
            <person name="King R."/>
        </authorList>
    </citation>
    <scope>NUCLEOTIDE SEQUENCE</scope>
</reference>
<evidence type="ECO:0000256" key="3">
    <source>
        <dbReference type="ARBA" id="ARBA00022771"/>
    </source>
</evidence>
<dbReference type="OrthoDB" id="6077919at2759"/>
<dbReference type="InterPro" id="IPR036236">
    <property type="entry name" value="Znf_C2H2_sf"/>
</dbReference>
<dbReference type="GO" id="GO:0000977">
    <property type="term" value="F:RNA polymerase II transcription regulatory region sequence-specific DNA binding"/>
    <property type="evidence" value="ECO:0007669"/>
    <property type="project" value="TreeGrafter"/>
</dbReference>
<dbReference type="InterPro" id="IPR013087">
    <property type="entry name" value="Znf_C2H2_type"/>
</dbReference>
<dbReference type="SMART" id="SM00355">
    <property type="entry name" value="ZnF_C2H2"/>
    <property type="match status" value="9"/>
</dbReference>
<dbReference type="Gene3D" id="3.30.160.60">
    <property type="entry name" value="Classic Zinc Finger"/>
    <property type="match status" value="5"/>
</dbReference>
<dbReference type="EMBL" id="OU895880">
    <property type="protein sequence ID" value="CAG9811371.1"/>
    <property type="molecule type" value="Genomic_DNA"/>
</dbReference>
<feature type="domain" description="C2H2-type" evidence="6">
    <location>
        <begin position="336"/>
        <end position="364"/>
    </location>
</feature>
<evidence type="ECO:0000256" key="5">
    <source>
        <dbReference type="PROSITE-ProRule" id="PRU00042"/>
    </source>
</evidence>
<keyword evidence="2" id="KW-0677">Repeat</keyword>
<evidence type="ECO:0000256" key="2">
    <source>
        <dbReference type="ARBA" id="ARBA00022737"/>
    </source>
</evidence>